<sequence>MTTTIARASLAAVAVTTARSTRGTRRASTRVTRWTRARAGGVEDAKSMIERLATPPDASKPAPGWLRPLISLAEPAGESAAVVGYSLAIVTALAATIVLAVLRFPGLLDATVFLGASAYACWQAGPYLDKIVEDVERQWDQDDDDDE</sequence>
<dbReference type="EMBL" id="CAID01000010">
    <property type="protein sequence ID" value="CAL56235.1"/>
    <property type="molecule type" value="Genomic_DNA"/>
</dbReference>
<dbReference type="RefSeq" id="XP_003081711.1">
    <property type="nucleotide sequence ID" value="XM_003081663.1"/>
</dbReference>
<reference evidence="3" key="3">
    <citation type="submission" date="2017-04" db="EMBL/GenBank/DDBJ databases">
        <title>Population genomics of picophytoplankton unveils novel chromosome hypervariability.</title>
        <authorList>
            <consortium name="DOE Joint Genome Institute"/>
            <person name="Blanc-Mathieu R."/>
            <person name="Krasovec M."/>
            <person name="Hebrard M."/>
            <person name="Yau S."/>
            <person name="Desgranges E."/>
            <person name="Martin J."/>
            <person name="Schackwitz W."/>
            <person name="Kuo A."/>
            <person name="Salin G."/>
            <person name="Donnadieu C."/>
            <person name="Desdevises Y."/>
            <person name="Sanchez-Ferandin S."/>
            <person name="Moreau H."/>
            <person name="Rivals E."/>
            <person name="Grigoriev I.V."/>
            <person name="Grimsley N."/>
            <person name="Eyre-Walker A."/>
            <person name="Piganeau G."/>
        </authorList>
    </citation>
    <scope>NUCLEOTIDE SEQUENCE [LARGE SCALE GENOMIC DNA]</scope>
    <source>
        <strain evidence="3">RCC 1115</strain>
    </source>
</reference>
<dbReference type="InParanoid" id="Q00ZP7"/>
<protein>
    <submittedName>
        <fullName evidence="2">Unnamed product</fullName>
    </submittedName>
</protein>
<keyword evidence="1" id="KW-0812">Transmembrane</keyword>
<evidence type="ECO:0000256" key="1">
    <source>
        <dbReference type="SAM" id="Phobius"/>
    </source>
</evidence>
<dbReference type="OrthoDB" id="10453076at2759"/>
<dbReference type="Proteomes" id="UP000195557">
    <property type="component" value="Unassembled WGS sequence"/>
</dbReference>
<name>Q00ZP7_OSTTA</name>
<reference evidence="2" key="2">
    <citation type="journal article" date="2014" name="BMC Genomics">
        <title>An improved genome of the model marine alga Ostreococcus tauri unfolds by assessing Illumina de novo assemblies.</title>
        <authorList>
            <person name="Blanc-Mathieu R."/>
            <person name="Verhelst B."/>
            <person name="Derelle E."/>
            <person name="Rombauts S."/>
            <person name="Bouget F.Y."/>
            <person name="Carre I."/>
            <person name="Chateau A."/>
            <person name="Eyre-Walker A."/>
            <person name="Grimsley N."/>
            <person name="Moreau H."/>
            <person name="Piegu B."/>
            <person name="Rivals E."/>
            <person name="Schackwitz W."/>
            <person name="Van de Peer Y."/>
            <person name="Piganeau G."/>
        </authorList>
    </citation>
    <scope>NUCLEOTIDE SEQUENCE</scope>
    <source>
        <strain evidence="2">RCC4221</strain>
    </source>
</reference>
<accession>A0A454XSH8</accession>
<accession>A0A1Y5I571</accession>
<dbReference type="KEGG" id="ota:OT_ostta10g02730"/>
<proteinExistence type="predicted"/>
<keyword evidence="1" id="KW-1133">Transmembrane helix</keyword>
<evidence type="ECO:0000313" key="3">
    <source>
        <dbReference type="EMBL" id="OUS43243.1"/>
    </source>
</evidence>
<keyword evidence="1" id="KW-0472">Membrane</keyword>
<accession>Q00ZP7</accession>
<gene>
    <name evidence="3" type="ORF">BE221DRAFT_81026</name>
    <name evidence="2" type="ORF">OT_ostta10g02730</name>
</gene>
<evidence type="ECO:0000313" key="4">
    <source>
        <dbReference type="Proteomes" id="UP000009170"/>
    </source>
</evidence>
<dbReference type="Proteomes" id="UP000009170">
    <property type="component" value="Unassembled WGS sequence"/>
</dbReference>
<organism evidence="2 4">
    <name type="scientific">Ostreococcus tauri</name>
    <name type="common">Marine green alga</name>
    <dbReference type="NCBI Taxonomy" id="70448"/>
    <lineage>
        <taxon>Eukaryota</taxon>
        <taxon>Viridiplantae</taxon>
        <taxon>Chlorophyta</taxon>
        <taxon>Mamiellophyceae</taxon>
        <taxon>Mamiellales</taxon>
        <taxon>Bathycoccaceae</taxon>
        <taxon>Ostreococcus</taxon>
    </lineage>
</organism>
<evidence type="ECO:0000313" key="2">
    <source>
        <dbReference type="EMBL" id="CAL56235.1"/>
    </source>
</evidence>
<keyword evidence="4" id="KW-1185">Reference proteome</keyword>
<reference evidence="2 4" key="1">
    <citation type="journal article" date="2006" name="Proc. Natl. Acad. Sci. U.S.A.">
        <title>Genome analysis of the smallest free-living eukaryote Ostreococcus tauri unveils many unique features.</title>
        <authorList>
            <person name="Derelle E."/>
            <person name="Ferraz C."/>
            <person name="Rombauts S."/>
            <person name="Rouze P."/>
            <person name="Worden A.Z."/>
            <person name="Robbens S."/>
            <person name="Partensky F."/>
            <person name="Degroeve S."/>
            <person name="Echeynie S."/>
            <person name="Cooke R."/>
            <person name="Saeys Y."/>
            <person name="Wuyts J."/>
            <person name="Jabbari K."/>
            <person name="Bowler C."/>
            <person name="Panaud O."/>
            <person name="Piegu B."/>
            <person name="Ball S.G."/>
            <person name="Ral J.-P."/>
            <person name="Bouget F.-Y."/>
            <person name="Piganeau G."/>
            <person name="De Baets B."/>
            <person name="Picard A."/>
            <person name="Delseny M."/>
            <person name="Demaille J."/>
            <person name="Van de Peer Y."/>
            <person name="Moreau H."/>
        </authorList>
    </citation>
    <scope>NUCLEOTIDE SEQUENCE [LARGE SCALE GENOMIC DNA]</scope>
    <source>
        <strain evidence="2 4">OTTH0595</strain>
    </source>
</reference>
<dbReference type="AlphaFoldDB" id="Q00ZP7"/>
<dbReference type="GeneID" id="9832047"/>
<dbReference type="EMBL" id="KZ155832">
    <property type="protein sequence ID" value="OUS43243.1"/>
    <property type="molecule type" value="Genomic_DNA"/>
</dbReference>
<feature type="transmembrane region" description="Helical" evidence="1">
    <location>
        <begin position="82"/>
        <end position="102"/>
    </location>
</feature>